<evidence type="ECO:0000256" key="1">
    <source>
        <dbReference type="ARBA" id="ARBA00004442"/>
    </source>
</evidence>
<proteinExistence type="predicted"/>
<dbReference type="InterPro" id="IPR036942">
    <property type="entry name" value="Beta-barrel_TonB_sf"/>
</dbReference>
<dbReference type="GO" id="GO:0009279">
    <property type="term" value="C:cell outer membrane"/>
    <property type="evidence" value="ECO:0007669"/>
    <property type="project" value="UniProtKB-SubCell"/>
</dbReference>
<sequence>MKHFFTLLLMSFAAAAFAQGNFIKGTVLSGETDIPMVAIQVEVNGSKFLTNDKGIFSIPTEIVSEGTQVHILQDGYYQVDALLEDNMVIKLFAETDEASTIALSLTDLDMDDDDSQSTPGLLFSSGDAYSSIAGFAWGPYWFRQRGYNSSYMKVYFDGIDMASPERGYASWSLWGGLNDVIRNKEVTTSTQPIDFDFGDVGGSTNILSDPSSQKPGYKAVYSLGNGNYNHRLMLTYSTGLLDNGWAFTVSGSRRWAQESYAEGTFYDAWAGFVSAEKRFSDKHKMVFTAFVAPRTVGQQMATTKEAYELKGTNYYNPTWGWQDGKKRNSRQKSQINPQFIVKDTWKISDKLTLRTSAGYQMGKEKRTALNWYDAPDPRPDYYRYMPSFFYNEGTDAGDLIGDRVTELWQNGTFGQVNWDHMYNVNRNSPSTVPVDWRNPDGEQYSGSRSHYIIEGRHNDYHRIDVNPTLMFKPTETLDIITGVQLQYYQSNNYNTVEDLLGGDFWLDIDNFADRDFVEREKSINNLNDSTWIRGQGDRIGHDYTAHIQTAGWWGQVKKSFKKGSVYVGGNVTHTSMYRDSHRRKGLFPDNSFGKSEVLSFLDFGVKAGGEYFLNGRNVLTVNGTAYTKAPYFMDSFLSLRTRNETVDGLTSSKVLSGDVNYYYRGERFKVRATGFYTQISDLSKVISYFDDGHNAFMNYALTGMGQTHTGIELGASYNITDELRLRGAATYASYLYSANPRATATVDNNSEVLIENEKVFFNGRHVGGSPEIAGTIGLEYWSKDYWNVGFQVNFLGDRYVTLNPVRYTDRAVEGVDKGTDEYNEILHQEKMDDAFTVDFFAGKSWKIDNKLIRLNLNVNNALNNTNIATTGFQQYRYDFQGQNPEKFPNKYYYAQGIRAFLNLSLTF</sequence>
<keyword evidence="4" id="KW-0732">Signal</keyword>
<dbReference type="Gene3D" id="2.40.170.20">
    <property type="entry name" value="TonB-dependent receptor, beta-barrel domain"/>
    <property type="match status" value="1"/>
</dbReference>
<name>A0A7X9RT04_9BACT</name>
<comment type="caution">
    <text evidence="5">The sequence shown here is derived from an EMBL/GenBank/DDBJ whole genome shotgun (WGS) entry which is preliminary data.</text>
</comment>
<organism evidence="5 6">
    <name type="scientific">Flammeovirga aprica JL-4</name>
    <dbReference type="NCBI Taxonomy" id="694437"/>
    <lineage>
        <taxon>Bacteria</taxon>
        <taxon>Pseudomonadati</taxon>
        <taxon>Bacteroidota</taxon>
        <taxon>Cytophagia</taxon>
        <taxon>Cytophagales</taxon>
        <taxon>Flammeovirgaceae</taxon>
        <taxon>Flammeovirga</taxon>
    </lineage>
</organism>
<keyword evidence="6" id="KW-1185">Reference proteome</keyword>
<feature type="chain" id="PRO_5030699179" evidence="4">
    <location>
        <begin position="19"/>
        <end position="907"/>
    </location>
</feature>
<dbReference type="SUPFAM" id="SSF56935">
    <property type="entry name" value="Porins"/>
    <property type="match status" value="1"/>
</dbReference>
<feature type="signal peptide" evidence="4">
    <location>
        <begin position="1"/>
        <end position="18"/>
    </location>
</feature>
<evidence type="ECO:0000256" key="4">
    <source>
        <dbReference type="SAM" id="SignalP"/>
    </source>
</evidence>
<evidence type="ECO:0000313" key="6">
    <source>
        <dbReference type="Proteomes" id="UP000576082"/>
    </source>
</evidence>
<reference evidence="5 6" key="1">
    <citation type="submission" date="2020-04" db="EMBL/GenBank/DDBJ databases">
        <title>Flammeovirga sp. SR4, a novel species isolated from seawater.</title>
        <authorList>
            <person name="Wang X."/>
        </authorList>
    </citation>
    <scope>NUCLEOTIDE SEQUENCE [LARGE SCALE GENOMIC DNA]</scope>
    <source>
        <strain evidence="5 6">ATCC 23126</strain>
    </source>
</reference>
<accession>A0A7X9RT04</accession>
<dbReference type="RefSeq" id="WP_169654379.1">
    <property type="nucleotide sequence ID" value="NZ_JABANE010000003.1"/>
</dbReference>
<dbReference type="EMBL" id="JABANE010000003">
    <property type="protein sequence ID" value="NME66632.1"/>
    <property type="molecule type" value="Genomic_DNA"/>
</dbReference>
<keyword evidence="5" id="KW-0675">Receptor</keyword>
<dbReference type="Proteomes" id="UP000576082">
    <property type="component" value="Unassembled WGS sequence"/>
</dbReference>
<evidence type="ECO:0000256" key="3">
    <source>
        <dbReference type="ARBA" id="ARBA00023237"/>
    </source>
</evidence>
<evidence type="ECO:0000313" key="5">
    <source>
        <dbReference type="EMBL" id="NME66632.1"/>
    </source>
</evidence>
<evidence type="ECO:0000256" key="2">
    <source>
        <dbReference type="ARBA" id="ARBA00023136"/>
    </source>
</evidence>
<gene>
    <name evidence="5" type="ORF">HHU12_01530</name>
</gene>
<keyword evidence="3" id="KW-0998">Cell outer membrane</keyword>
<protein>
    <submittedName>
        <fullName evidence="5">TonB-dependent receptor</fullName>
    </submittedName>
</protein>
<keyword evidence="2" id="KW-0472">Membrane</keyword>
<comment type="subcellular location">
    <subcellularLocation>
        <location evidence="1">Cell outer membrane</location>
    </subcellularLocation>
</comment>
<dbReference type="AlphaFoldDB" id="A0A7X9RT04"/>